<dbReference type="EMBL" id="QXFT01001684">
    <property type="protein sequence ID" value="KAE9312659.1"/>
    <property type="molecule type" value="Genomic_DNA"/>
</dbReference>
<dbReference type="EMBL" id="QXFU01001690">
    <property type="protein sequence ID" value="KAE8997304.1"/>
    <property type="molecule type" value="Genomic_DNA"/>
</dbReference>
<sequence>MAYRTGGASACTMTIQLLMKLCLSYVSTPACPKLTEGWVLTCTNSWTRIMPRRRCWRGAK</sequence>
<feature type="chain" id="PRO_5036167458" description="HTH CENPB-type domain-containing protein" evidence="1">
    <location>
        <begin position="38"/>
        <end position="60"/>
    </location>
</feature>
<accession>A0A6A4DQP6</accession>
<name>A0A6A4DQP6_9STRA</name>
<dbReference type="AlphaFoldDB" id="A0A6A4DQP6"/>
<dbReference type="Proteomes" id="UP000435112">
    <property type="component" value="Unassembled WGS sequence"/>
</dbReference>
<proteinExistence type="predicted"/>
<evidence type="ECO:0000313" key="3">
    <source>
        <dbReference type="EMBL" id="KAE9312659.1"/>
    </source>
</evidence>
<dbReference type="Proteomes" id="UP000434957">
    <property type="component" value="Unassembled WGS sequence"/>
</dbReference>
<gene>
    <name evidence="2" type="ORF">PR002_g19073</name>
    <name evidence="3" type="ORF">PR003_g19708</name>
</gene>
<keyword evidence="4" id="KW-1185">Reference proteome</keyword>
<evidence type="ECO:0000256" key="1">
    <source>
        <dbReference type="SAM" id="SignalP"/>
    </source>
</evidence>
<evidence type="ECO:0000313" key="5">
    <source>
        <dbReference type="Proteomes" id="UP000435112"/>
    </source>
</evidence>
<protein>
    <recommendedName>
        <fullName evidence="6">HTH CENPB-type domain-containing protein</fullName>
    </recommendedName>
</protein>
<evidence type="ECO:0000313" key="4">
    <source>
        <dbReference type="Proteomes" id="UP000434957"/>
    </source>
</evidence>
<feature type="signal peptide" evidence="1">
    <location>
        <begin position="1"/>
        <end position="37"/>
    </location>
</feature>
<evidence type="ECO:0008006" key="6">
    <source>
        <dbReference type="Google" id="ProtNLM"/>
    </source>
</evidence>
<reference evidence="3 4" key="1">
    <citation type="submission" date="2018-08" db="EMBL/GenBank/DDBJ databases">
        <title>Genomic investigation of the strawberry pathogen Phytophthora fragariae indicates pathogenicity is determined by transcriptional variation in three key races.</title>
        <authorList>
            <person name="Adams T.M."/>
            <person name="Armitage A.D."/>
            <person name="Sobczyk M.K."/>
            <person name="Bates H.J."/>
            <person name="Dunwell J.M."/>
            <person name="Nellist C.F."/>
            <person name="Harrison R.J."/>
        </authorList>
    </citation>
    <scope>NUCLEOTIDE SEQUENCE [LARGE SCALE GENOMIC DNA]</scope>
    <source>
        <strain evidence="2 5">SCRP324</strain>
        <strain evidence="3 4">SCRP333</strain>
    </source>
</reference>
<comment type="caution">
    <text evidence="3">The sequence shown here is derived from an EMBL/GenBank/DDBJ whole genome shotgun (WGS) entry which is preliminary data.</text>
</comment>
<evidence type="ECO:0000313" key="2">
    <source>
        <dbReference type="EMBL" id="KAE8997304.1"/>
    </source>
</evidence>
<organism evidence="3 4">
    <name type="scientific">Phytophthora rubi</name>
    <dbReference type="NCBI Taxonomy" id="129364"/>
    <lineage>
        <taxon>Eukaryota</taxon>
        <taxon>Sar</taxon>
        <taxon>Stramenopiles</taxon>
        <taxon>Oomycota</taxon>
        <taxon>Peronosporomycetes</taxon>
        <taxon>Peronosporales</taxon>
        <taxon>Peronosporaceae</taxon>
        <taxon>Phytophthora</taxon>
    </lineage>
</organism>
<keyword evidence="1" id="KW-0732">Signal</keyword>